<accession>A0AAV5TKZ5</accession>
<dbReference type="Gene3D" id="3.40.50.2300">
    <property type="match status" value="1"/>
</dbReference>
<dbReference type="SUPFAM" id="SSF53822">
    <property type="entry name" value="Periplasmic binding protein-like I"/>
    <property type="match status" value="1"/>
</dbReference>
<organism evidence="6 7">
    <name type="scientific">Pristionchus entomophagus</name>
    <dbReference type="NCBI Taxonomy" id="358040"/>
    <lineage>
        <taxon>Eukaryota</taxon>
        <taxon>Metazoa</taxon>
        <taxon>Ecdysozoa</taxon>
        <taxon>Nematoda</taxon>
        <taxon>Chromadorea</taxon>
        <taxon>Rhabditida</taxon>
        <taxon>Rhabditina</taxon>
        <taxon>Diplogasteromorpha</taxon>
        <taxon>Diplogasteroidea</taxon>
        <taxon>Neodiplogasteridae</taxon>
        <taxon>Pristionchus</taxon>
    </lineage>
</organism>
<evidence type="ECO:0000313" key="7">
    <source>
        <dbReference type="Proteomes" id="UP001432027"/>
    </source>
</evidence>
<feature type="non-terminal residue" evidence="6">
    <location>
        <position position="124"/>
    </location>
</feature>
<dbReference type="EMBL" id="BTSX01000004">
    <property type="protein sequence ID" value="GMS95090.1"/>
    <property type="molecule type" value="Genomic_DNA"/>
</dbReference>
<evidence type="ECO:0000256" key="4">
    <source>
        <dbReference type="ARBA" id="ARBA00023136"/>
    </source>
</evidence>
<dbReference type="Proteomes" id="UP001432027">
    <property type="component" value="Unassembled WGS sequence"/>
</dbReference>
<keyword evidence="2" id="KW-0812">Transmembrane</keyword>
<dbReference type="Pfam" id="PF01094">
    <property type="entry name" value="ANF_receptor"/>
    <property type="match status" value="1"/>
</dbReference>
<evidence type="ECO:0000313" key="6">
    <source>
        <dbReference type="EMBL" id="GMS95090.1"/>
    </source>
</evidence>
<protein>
    <recommendedName>
        <fullName evidence="5">Receptor ligand binding region domain-containing protein</fullName>
    </recommendedName>
</protein>
<evidence type="ECO:0000259" key="5">
    <source>
        <dbReference type="Pfam" id="PF01094"/>
    </source>
</evidence>
<keyword evidence="7" id="KW-1185">Reference proteome</keyword>
<dbReference type="AlphaFoldDB" id="A0AAV5TKZ5"/>
<dbReference type="InterPro" id="IPR028082">
    <property type="entry name" value="Peripla_BP_I"/>
</dbReference>
<proteinExistence type="predicted"/>
<gene>
    <name evidence="6" type="ORF">PENTCL1PPCAC_17265</name>
</gene>
<evidence type="ECO:0000256" key="2">
    <source>
        <dbReference type="ARBA" id="ARBA00022692"/>
    </source>
</evidence>
<keyword evidence="3" id="KW-1133">Transmembrane helix</keyword>
<dbReference type="InterPro" id="IPR001828">
    <property type="entry name" value="ANF_lig-bd_rcpt"/>
</dbReference>
<sequence length="124" mass="13770">LMPDITGLNLTWRFDECIDALSTRAIIEYSQSGADVVLGPACSQPAIQAGTSASFLDFPIVLWGPPYQQVLEDSQAYPTTMSTSFSARPRARAVVELARKFQWTDLTFMFSTERDVLVGRCLPF</sequence>
<feature type="non-terminal residue" evidence="6">
    <location>
        <position position="1"/>
    </location>
</feature>
<feature type="domain" description="Receptor ligand binding region" evidence="5">
    <location>
        <begin position="8"/>
        <end position="115"/>
    </location>
</feature>
<keyword evidence="4" id="KW-0472">Membrane</keyword>
<evidence type="ECO:0000256" key="3">
    <source>
        <dbReference type="ARBA" id="ARBA00022989"/>
    </source>
</evidence>
<dbReference type="GO" id="GO:0016020">
    <property type="term" value="C:membrane"/>
    <property type="evidence" value="ECO:0007669"/>
    <property type="project" value="UniProtKB-SubCell"/>
</dbReference>
<comment type="caution">
    <text evidence="6">The sequence shown here is derived from an EMBL/GenBank/DDBJ whole genome shotgun (WGS) entry which is preliminary data.</text>
</comment>
<name>A0AAV5TKZ5_9BILA</name>
<evidence type="ECO:0000256" key="1">
    <source>
        <dbReference type="ARBA" id="ARBA00004370"/>
    </source>
</evidence>
<comment type="subcellular location">
    <subcellularLocation>
        <location evidence="1">Membrane</location>
    </subcellularLocation>
</comment>
<reference evidence="6" key="1">
    <citation type="submission" date="2023-10" db="EMBL/GenBank/DDBJ databases">
        <title>Genome assembly of Pristionchus species.</title>
        <authorList>
            <person name="Yoshida K."/>
            <person name="Sommer R.J."/>
        </authorList>
    </citation>
    <scope>NUCLEOTIDE SEQUENCE</scope>
    <source>
        <strain evidence="6">RS0144</strain>
    </source>
</reference>